<dbReference type="Proteomes" id="UP000824120">
    <property type="component" value="Chromosome 12"/>
</dbReference>
<accession>A0A9J5W897</accession>
<evidence type="ECO:0000313" key="1">
    <source>
        <dbReference type="EMBL" id="KAG5571559.1"/>
    </source>
</evidence>
<dbReference type="AlphaFoldDB" id="A0A9J5W897"/>
<protein>
    <submittedName>
        <fullName evidence="1">Uncharacterized protein</fullName>
    </submittedName>
</protein>
<keyword evidence="2" id="KW-1185">Reference proteome</keyword>
<dbReference type="EMBL" id="JACXVP010000012">
    <property type="protein sequence ID" value="KAG5571559.1"/>
    <property type="molecule type" value="Genomic_DNA"/>
</dbReference>
<comment type="caution">
    <text evidence="1">The sequence shown here is derived from an EMBL/GenBank/DDBJ whole genome shotgun (WGS) entry which is preliminary data.</text>
</comment>
<name>A0A9J5W897_SOLCO</name>
<sequence length="88" mass="10218">MKRALGKKMVIEIPICKGRLVKAVQSAKLSNELGIIARNFFVLPNKLKELIVEEKDDALIRCNEKFKINLDEHYVKDSCEYILKNRSR</sequence>
<dbReference type="PANTHER" id="PTHR33063:SF13">
    <property type="entry name" value="OS02G0583500 PROTEIN"/>
    <property type="match status" value="1"/>
</dbReference>
<reference evidence="1 2" key="1">
    <citation type="submission" date="2020-09" db="EMBL/GenBank/DDBJ databases">
        <title>De no assembly of potato wild relative species, Solanum commersonii.</title>
        <authorList>
            <person name="Cho K."/>
        </authorList>
    </citation>
    <scope>NUCLEOTIDE SEQUENCE [LARGE SCALE GENOMIC DNA]</scope>
    <source>
        <strain evidence="1">LZ3.2</strain>
        <tissue evidence="1">Leaf</tissue>
    </source>
</reference>
<dbReference type="OrthoDB" id="1706770at2759"/>
<proteinExistence type="predicted"/>
<dbReference type="PANTHER" id="PTHR33063">
    <property type="entry name" value="OS02G0583500 PROTEIN"/>
    <property type="match status" value="1"/>
</dbReference>
<evidence type="ECO:0000313" key="2">
    <source>
        <dbReference type="Proteomes" id="UP000824120"/>
    </source>
</evidence>
<organism evidence="1 2">
    <name type="scientific">Solanum commersonii</name>
    <name type="common">Commerson's wild potato</name>
    <name type="synonym">Commerson's nightshade</name>
    <dbReference type="NCBI Taxonomy" id="4109"/>
    <lineage>
        <taxon>Eukaryota</taxon>
        <taxon>Viridiplantae</taxon>
        <taxon>Streptophyta</taxon>
        <taxon>Embryophyta</taxon>
        <taxon>Tracheophyta</taxon>
        <taxon>Spermatophyta</taxon>
        <taxon>Magnoliopsida</taxon>
        <taxon>eudicotyledons</taxon>
        <taxon>Gunneridae</taxon>
        <taxon>Pentapetalae</taxon>
        <taxon>asterids</taxon>
        <taxon>lamiids</taxon>
        <taxon>Solanales</taxon>
        <taxon>Solanaceae</taxon>
        <taxon>Solanoideae</taxon>
        <taxon>Solaneae</taxon>
        <taxon>Solanum</taxon>
    </lineage>
</organism>
<gene>
    <name evidence="1" type="ORF">H5410_061325</name>
</gene>